<dbReference type="Pfam" id="PF09459">
    <property type="entry name" value="EB_dh"/>
    <property type="match status" value="1"/>
</dbReference>
<accession>A0A538SMR8</accession>
<evidence type="ECO:0000256" key="1">
    <source>
        <dbReference type="ARBA" id="ARBA00022448"/>
    </source>
</evidence>
<keyword evidence="2" id="KW-0349">Heme</keyword>
<keyword evidence="5" id="KW-0408">Iron</keyword>
<proteinExistence type="predicted"/>
<dbReference type="AlphaFoldDB" id="A0A538SMR8"/>
<reference evidence="8 9" key="1">
    <citation type="journal article" date="2019" name="Nat. Microbiol.">
        <title>Mediterranean grassland soil C-N compound turnover is dependent on rainfall and depth, and is mediated by genomically divergent microorganisms.</title>
        <authorList>
            <person name="Diamond S."/>
            <person name="Andeer P.F."/>
            <person name="Li Z."/>
            <person name="Crits-Christoph A."/>
            <person name="Burstein D."/>
            <person name="Anantharaman K."/>
            <person name="Lane K.R."/>
            <person name="Thomas B.C."/>
            <person name="Pan C."/>
            <person name="Northen T.R."/>
            <person name="Banfield J.F."/>
        </authorList>
    </citation>
    <scope>NUCLEOTIDE SEQUENCE [LARGE SCALE GENOMIC DNA]</scope>
    <source>
        <strain evidence="8">WS_4</strain>
    </source>
</reference>
<evidence type="ECO:0000313" key="8">
    <source>
        <dbReference type="EMBL" id="TMQ52662.1"/>
    </source>
</evidence>
<feature type="chain" id="PRO_5022013891" description="Cytochrome c-552/DMSO reductase-like haem-binding domain-containing protein" evidence="6">
    <location>
        <begin position="21"/>
        <end position="399"/>
    </location>
</feature>
<evidence type="ECO:0000256" key="2">
    <source>
        <dbReference type="ARBA" id="ARBA00022617"/>
    </source>
</evidence>
<sequence>MPRRTMIRAGILFAILPWFAISCGTKTATQPGLSESITSMPAPEQFLTSAQGESRELLINGHPTPIEWNIAGSPTFVLMHGEGGAGDFYMSIRSVWSTDRFGAPSSMYFLLQWPDLSASVLERPMVNDSVDILDDQGNLLVDCRDKTDSLGNVVPGNDVLLRPTSWHRSNLEEDEVVVEIFSDSLGSYPADNWRWGAATTDPVFPSSTVEFAKAADDGDSLGQFTHPAAGVMEDRYDTGAGPVDDEGRLCFIENFTLYPNGIVPNFIAGKGSRDTRLNRGHPVAYTIWYYVRQQLTACDSLNPVRIDDSGVRDKTWNPGDYVPSYMLIPPTGSQFDVLARGGWDAGKWNLEIRRKLATPWPDDVELVPGRTYMMRVTVYDASSTRASRSALLPLKLKLR</sequence>
<comment type="caution">
    <text evidence="8">The sequence shown here is derived from an EMBL/GenBank/DDBJ whole genome shotgun (WGS) entry which is preliminary data.</text>
</comment>
<gene>
    <name evidence="8" type="ORF">E6K74_11705</name>
</gene>
<dbReference type="GO" id="GO:0020037">
    <property type="term" value="F:heme binding"/>
    <property type="evidence" value="ECO:0007669"/>
    <property type="project" value="InterPro"/>
</dbReference>
<keyword evidence="4" id="KW-0249">Electron transport</keyword>
<evidence type="ECO:0000256" key="6">
    <source>
        <dbReference type="SAM" id="SignalP"/>
    </source>
</evidence>
<evidence type="ECO:0000313" key="9">
    <source>
        <dbReference type="Proteomes" id="UP000319829"/>
    </source>
</evidence>
<feature type="signal peptide" evidence="6">
    <location>
        <begin position="1"/>
        <end position="20"/>
    </location>
</feature>
<name>A0A538SMR8_UNCEI</name>
<keyword evidence="3" id="KW-0479">Metal-binding</keyword>
<evidence type="ECO:0000256" key="4">
    <source>
        <dbReference type="ARBA" id="ARBA00022982"/>
    </source>
</evidence>
<organism evidence="8 9">
    <name type="scientific">Eiseniibacteriota bacterium</name>
    <dbReference type="NCBI Taxonomy" id="2212470"/>
    <lineage>
        <taxon>Bacteria</taxon>
        <taxon>Candidatus Eiseniibacteriota</taxon>
    </lineage>
</organism>
<dbReference type="PROSITE" id="PS51257">
    <property type="entry name" value="PROKAR_LIPOPROTEIN"/>
    <property type="match status" value="1"/>
</dbReference>
<dbReference type="Proteomes" id="UP000319829">
    <property type="component" value="Unassembled WGS sequence"/>
</dbReference>
<feature type="domain" description="Cytochrome c-552/DMSO reductase-like haem-binding" evidence="7">
    <location>
        <begin position="106"/>
        <end position="387"/>
    </location>
</feature>
<evidence type="ECO:0000259" key="7">
    <source>
        <dbReference type="Pfam" id="PF09459"/>
    </source>
</evidence>
<protein>
    <recommendedName>
        <fullName evidence="7">Cytochrome c-552/DMSO reductase-like haem-binding domain-containing protein</fullName>
    </recommendedName>
</protein>
<dbReference type="InterPro" id="IPR019020">
    <property type="entry name" value="Cyt-c552/DMSO_Rdtase_haem-bd"/>
</dbReference>
<evidence type="ECO:0000256" key="3">
    <source>
        <dbReference type="ARBA" id="ARBA00022723"/>
    </source>
</evidence>
<dbReference type="EMBL" id="VBOU01000095">
    <property type="protein sequence ID" value="TMQ52662.1"/>
    <property type="molecule type" value="Genomic_DNA"/>
</dbReference>
<keyword evidence="1" id="KW-0813">Transport</keyword>
<dbReference type="Gene3D" id="2.60.40.1190">
    <property type="match status" value="1"/>
</dbReference>
<dbReference type="GO" id="GO:0046872">
    <property type="term" value="F:metal ion binding"/>
    <property type="evidence" value="ECO:0007669"/>
    <property type="project" value="UniProtKB-KW"/>
</dbReference>
<keyword evidence="6" id="KW-0732">Signal</keyword>
<evidence type="ECO:0000256" key="5">
    <source>
        <dbReference type="ARBA" id="ARBA00023004"/>
    </source>
</evidence>